<evidence type="ECO:0000256" key="14">
    <source>
        <dbReference type="RuleBase" id="RU000591"/>
    </source>
</evidence>
<dbReference type="GO" id="GO:0005524">
    <property type="term" value="F:ATP binding"/>
    <property type="evidence" value="ECO:0007669"/>
    <property type="project" value="UniProtKB-UniRule"/>
</dbReference>
<dbReference type="SMART" id="SM00382">
    <property type="entry name" value="AAA"/>
    <property type="match status" value="1"/>
</dbReference>
<comment type="induction">
    <text evidence="9">By heat shock.</text>
</comment>
<dbReference type="InterPro" id="IPR020568">
    <property type="entry name" value="Ribosomal_Su5_D2-typ_SF"/>
</dbReference>
<evidence type="ECO:0000256" key="6">
    <source>
        <dbReference type="ARBA" id="ARBA00022825"/>
    </source>
</evidence>
<evidence type="ECO:0000256" key="9">
    <source>
        <dbReference type="HAMAP-Rule" id="MF_01973"/>
    </source>
</evidence>
<dbReference type="GO" id="GO:0005737">
    <property type="term" value="C:cytoplasm"/>
    <property type="evidence" value="ECO:0007669"/>
    <property type="project" value="UniProtKB-SubCell"/>
</dbReference>
<evidence type="ECO:0000256" key="4">
    <source>
        <dbReference type="ARBA" id="ARBA00022741"/>
    </source>
</evidence>
<dbReference type="Gene3D" id="3.30.230.10">
    <property type="match status" value="1"/>
</dbReference>
<gene>
    <name evidence="9" type="primary">lon</name>
    <name evidence="17" type="ORF">Cflav_PD0192</name>
</gene>
<keyword evidence="3 9" id="KW-0645">Protease</keyword>
<dbReference type="Pfam" id="PF22667">
    <property type="entry name" value="Lon_lid"/>
    <property type="match status" value="1"/>
</dbReference>
<dbReference type="SMART" id="SM00464">
    <property type="entry name" value="LON"/>
    <property type="match status" value="1"/>
</dbReference>
<comment type="caution">
    <text evidence="17">The sequence shown here is derived from an EMBL/GenBank/DDBJ whole genome shotgun (WGS) entry which is preliminary data.</text>
</comment>
<dbReference type="Gene3D" id="1.20.5.5270">
    <property type="match status" value="1"/>
</dbReference>
<organism evidence="17 18">
    <name type="scientific">Pedosphaera parvula (strain Ellin514)</name>
    <dbReference type="NCBI Taxonomy" id="320771"/>
    <lineage>
        <taxon>Bacteria</taxon>
        <taxon>Pseudomonadati</taxon>
        <taxon>Verrucomicrobiota</taxon>
        <taxon>Pedosphaerae</taxon>
        <taxon>Pedosphaerales</taxon>
        <taxon>Pedosphaeraceae</taxon>
        <taxon>Pedosphaera</taxon>
    </lineage>
</organism>
<evidence type="ECO:0000313" key="18">
    <source>
        <dbReference type="Proteomes" id="UP000003688"/>
    </source>
</evidence>
<dbReference type="InterPro" id="IPR015947">
    <property type="entry name" value="PUA-like_sf"/>
</dbReference>
<dbReference type="InterPro" id="IPR008269">
    <property type="entry name" value="Lon_proteolytic"/>
</dbReference>
<dbReference type="Pfam" id="PF05362">
    <property type="entry name" value="Lon_C"/>
    <property type="match status" value="1"/>
</dbReference>
<dbReference type="InterPro" id="IPR054594">
    <property type="entry name" value="Lon_lid"/>
</dbReference>
<evidence type="ECO:0000259" key="15">
    <source>
        <dbReference type="PROSITE" id="PS51786"/>
    </source>
</evidence>
<evidence type="ECO:0000256" key="11">
    <source>
        <dbReference type="PIRSR" id="PIRSR001174-1"/>
    </source>
</evidence>
<feature type="domain" description="Lon N-terminal" evidence="16">
    <location>
        <begin position="34"/>
        <end position="227"/>
    </location>
</feature>
<dbReference type="STRING" id="320771.Cflav_PD0192"/>
<dbReference type="PIRSF" id="PIRSF001174">
    <property type="entry name" value="Lon_proteas"/>
    <property type="match status" value="1"/>
</dbReference>
<keyword evidence="7 9" id="KW-0067">ATP-binding</keyword>
<dbReference type="Gene3D" id="1.20.58.1480">
    <property type="match status" value="1"/>
</dbReference>
<dbReference type="Pfam" id="PF02190">
    <property type="entry name" value="LON_substr_bdg"/>
    <property type="match status" value="1"/>
</dbReference>
<dbReference type="Gene3D" id="1.10.8.60">
    <property type="match status" value="1"/>
</dbReference>
<dbReference type="HAMAP" id="MF_01973">
    <property type="entry name" value="lon_bact"/>
    <property type="match status" value="1"/>
</dbReference>
<evidence type="ECO:0000256" key="8">
    <source>
        <dbReference type="ARBA" id="ARBA00023016"/>
    </source>
</evidence>
<dbReference type="PROSITE" id="PS01046">
    <property type="entry name" value="LON_SER"/>
    <property type="match status" value="1"/>
</dbReference>
<keyword evidence="8 9" id="KW-0346">Stress response</keyword>
<dbReference type="InterPro" id="IPR004815">
    <property type="entry name" value="Lon_bac/euk-typ"/>
</dbReference>
<dbReference type="SUPFAM" id="SSF88697">
    <property type="entry name" value="PUA domain-like"/>
    <property type="match status" value="1"/>
</dbReference>
<feature type="active site" evidence="9 11">
    <location>
        <position position="747"/>
    </location>
</feature>
<dbReference type="InterPro" id="IPR027417">
    <property type="entry name" value="P-loop_NTPase"/>
</dbReference>
<dbReference type="InterPro" id="IPR003111">
    <property type="entry name" value="Lon_prtase_N"/>
</dbReference>
<dbReference type="InterPro" id="IPR014721">
    <property type="entry name" value="Ribsml_uS5_D2-typ_fold_subgr"/>
</dbReference>
<keyword evidence="2 9" id="KW-0963">Cytoplasm</keyword>
<name>B9XSI5_PEDPL</name>
<dbReference type="InterPro" id="IPR003593">
    <property type="entry name" value="AAA+_ATPase"/>
</dbReference>
<sequence precursor="true">MTSPDTEFINILGATSDAEAPATKISARSLPQVLPILGLSDIVIFPGMVAPLLVETSQSIHLIDDVVGGERLLGVVLQKKPEVENPLPEDMFEIGCAARVLKMLKFPDNTVRVLVEGLWRIRIKGYEAQTPYLKAKIEVWKDAKEDSIELQALTRNAHAQFQEIIKLSPAMADQVKIAALNTEDPGHLTDLIAVNLNLSLDERQKMLETNSVKERLTRLLPLLNREHEVLTLSSKIQTDVASSMSKTQRDFFLREQMRAIQRELGEGDVAATEIKNLREQIDKAPLPDDARKVAVAELERLQQMSPSMAEYGVARHYLDWILGLPWVKVTEDKINLNDAKRILDEQHFGLPKVKDRLLEFLAVIKLKKQIKGPILCLVGPPGVGKTSLGKSIADALGRKFARIALGGMRDEAEIRGHRRTYVGALPGRIIHALRRTESRNPVILLDEIDKVGSDFRGDPASALLEVLDPSQNNTFTDHYLDLPFDLSRVLFITTANWLDPIHPALRDRLEVIELAGYTESEKLQIAKRYLVPRQSNENGVTRKMFKIPDATLRRLIQDYTREAGVRQLEREIAALMRKAALKIVSQNGNAKSVTLAPKALADYLGPVRNFVETAEQITEIGIATGLAWTPVGGEILYIEATRMPGRGQLILTGSLGEVMKESAQTALSYLRSQSRALALDLSDYAKYDLHIHVPAGATPKDGPSAGVTIVVALASLLMRRRVRSDIAMTGEISLRGRVLRVGGIKEKVLAAARFGLTHVMLPEQNSADWEEVPVEVRKKMKVHFVSHISELIPLALTKK</sequence>
<dbReference type="Pfam" id="PF00004">
    <property type="entry name" value="AAA"/>
    <property type="match status" value="1"/>
</dbReference>
<evidence type="ECO:0000256" key="7">
    <source>
        <dbReference type="ARBA" id="ARBA00022840"/>
    </source>
</evidence>
<dbReference type="PROSITE" id="PS51787">
    <property type="entry name" value="LON_N"/>
    <property type="match status" value="1"/>
</dbReference>
<evidence type="ECO:0000256" key="3">
    <source>
        <dbReference type="ARBA" id="ARBA00022670"/>
    </source>
</evidence>
<evidence type="ECO:0000256" key="1">
    <source>
        <dbReference type="ARBA" id="ARBA00004496"/>
    </source>
</evidence>
<feature type="domain" description="Lon proteolytic" evidence="15">
    <location>
        <begin position="617"/>
        <end position="798"/>
    </location>
</feature>
<dbReference type="FunFam" id="3.40.50.300:FF:000382">
    <property type="entry name" value="Lon protease homolog 2, peroxisomal"/>
    <property type="match status" value="1"/>
</dbReference>
<dbReference type="GO" id="GO:0004252">
    <property type="term" value="F:serine-type endopeptidase activity"/>
    <property type="evidence" value="ECO:0007669"/>
    <property type="project" value="UniProtKB-UniRule"/>
</dbReference>
<comment type="subunit">
    <text evidence="9 10">Homohexamer. Organized in a ring with a central cavity.</text>
</comment>
<dbReference type="Gene3D" id="3.40.50.300">
    <property type="entry name" value="P-loop containing nucleotide triphosphate hydrolases"/>
    <property type="match status" value="1"/>
</dbReference>
<dbReference type="PRINTS" id="PR00830">
    <property type="entry name" value="ENDOLAPTASE"/>
</dbReference>
<comment type="similarity">
    <text evidence="9 10 13 14">Belongs to the peptidase S16 family.</text>
</comment>
<keyword evidence="4 9" id="KW-0547">Nucleotide-binding</keyword>
<dbReference type="SUPFAM" id="SSF54211">
    <property type="entry name" value="Ribosomal protein S5 domain 2-like"/>
    <property type="match status" value="1"/>
</dbReference>
<dbReference type="Proteomes" id="UP000003688">
    <property type="component" value="Unassembled WGS sequence"/>
</dbReference>
<dbReference type="InterPro" id="IPR046336">
    <property type="entry name" value="Lon_prtase_N_sf"/>
</dbReference>
<comment type="catalytic activity">
    <reaction evidence="9 10 13">
        <text>Hydrolysis of proteins in presence of ATP.</text>
        <dbReference type="EC" id="3.4.21.53"/>
    </reaction>
</comment>
<dbReference type="EC" id="3.4.21.53" evidence="9 10"/>
<evidence type="ECO:0000256" key="2">
    <source>
        <dbReference type="ARBA" id="ARBA00022490"/>
    </source>
</evidence>
<evidence type="ECO:0000256" key="10">
    <source>
        <dbReference type="PIRNR" id="PIRNR001174"/>
    </source>
</evidence>
<keyword evidence="18" id="KW-1185">Reference proteome</keyword>
<dbReference type="InterPro" id="IPR008268">
    <property type="entry name" value="Peptidase_S16_AS"/>
</dbReference>
<dbReference type="FunFam" id="1.20.5.5270:FF:000002">
    <property type="entry name" value="Lon protease homolog"/>
    <property type="match status" value="1"/>
</dbReference>
<dbReference type="NCBIfam" id="TIGR00763">
    <property type="entry name" value="lon"/>
    <property type="match status" value="1"/>
</dbReference>
<keyword evidence="5 9" id="KW-0378">Hydrolase</keyword>
<dbReference type="MEROPS" id="S16.001"/>
<dbReference type="PANTHER" id="PTHR10046">
    <property type="entry name" value="ATP DEPENDENT LON PROTEASE FAMILY MEMBER"/>
    <property type="match status" value="1"/>
</dbReference>
<dbReference type="EMBL" id="ABOX02000081">
    <property type="protein sequence ID" value="EEF57185.1"/>
    <property type="molecule type" value="Genomic_DNA"/>
</dbReference>
<dbReference type="RefSeq" id="WP_007418768.1">
    <property type="nucleotide sequence ID" value="NZ_ABOX02000081.1"/>
</dbReference>
<keyword evidence="6 9" id="KW-0720">Serine protease</keyword>
<reference evidence="17 18" key="1">
    <citation type="journal article" date="2011" name="J. Bacteriol.">
        <title>Genome sequence of 'Pedosphaera parvula' Ellin514, an aerobic Verrucomicrobial isolate from pasture soil.</title>
        <authorList>
            <person name="Kant R."/>
            <person name="van Passel M.W."/>
            <person name="Sangwan P."/>
            <person name="Palva A."/>
            <person name="Lucas S."/>
            <person name="Copeland A."/>
            <person name="Lapidus A."/>
            <person name="Glavina Del Rio T."/>
            <person name="Dalin E."/>
            <person name="Tice H."/>
            <person name="Bruce D."/>
            <person name="Goodwin L."/>
            <person name="Pitluck S."/>
            <person name="Chertkov O."/>
            <person name="Larimer F.W."/>
            <person name="Land M.L."/>
            <person name="Hauser L."/>
            <person name="Brettin T.S."/>
            <person name="Detter J.C."/>
            <person name="Han S."/>
            <person name="de Vos W.M."/>
            <person name="Janssen P.H."/>
            <person name="Smidt H."/>
        </authorList>
    </citation>
    <scope>NUCLEOTIDE SEQUENCE [LARGE SCALE GENOMIC DNA]</scope>
    <source>
        <strain evidence="17 18">Ellin514</strain>
    </source>
</reference>
<comment type="function">
    <text evidence="9">ATP-dependent serine protease that mediates the selective degradation of mutant and abnormal proteins as well as certain short-lived regulatory proteins. Required for cellular homeostasis and for survival from DNA damage and developmental changes induced by stress. Degrades polypeptides processively to yield small peptide fragments that are 5 to 10 amino acids long. Binds to DNA in a double-stranded, site-specific manner.</text>
</comment>
<comment type="subcellular location">
    <subcellularLocation>
        <location evidence="1 9 10">Cytoplasm</location>
    </subcellularLocation>
</comment>
<dbReference type="CDD" id="cd19500">
    <property type="entry name" value="RecA-like_Lon"/>
    <property type="match status" value="1"/>
</dbReference>
<proteinExistence type="evidence at transcript level"/>
<dbReference type="GO" id="GO:0016887">
    <property type="term" value="F:ATP hydrolysis activity"/>
    <property type="evidence" value="ECO:0007669"/>
    <property type="project" value="UniProtKB-UniRule"/>
</dbReference>
<evidence type="ECO:0000313" key="17">
    <source>
        <dbReference type="EMBL" id="EEF57185.1"/>
    </source>
</evidence>
<feature type="active site" evidence="9 11">
    <location>
        <position position="704"/>
    </location>
</feature>
<dbReference type="GO" id="GO:0004176">
    <property type="term" value="F:ATP-dependent peptidase activity"/>
    <property type="evidence" value="ECO:0007669"/>
    <property type="project" value="UniProtKB-UniRule"/>
</dbReference>
<dbReference type="OrthoDB" id="9803599at2"/>
<evidence type="ECO:0000256" key="12">
    <source>
        <dbReference type="PIRSR" id="PIRSR001174-2"/>
    </source>
</evidence>
<protein>
    <recommendedName>
        <fullName evidence="9 10">Lon protease</fullName>
        <ecNumber evidence="9 10">3.4.21.53</ecNumber>
    </recommendedName>
    <alternativeName>
        <fullName evidence="9">ATP-dependent protease La</fullName>
    </alternativeName>
</protein>
<evidence type="ECO:0000256" key="13">
    <source>
        <dbReference type="PROSITE-ProRule" id="PRU01122"/>
    </source>
</evidence>
<dbReference type="AlphaFoldDB" id="B9XSI5"/>
<feature type="binding site" evidence="9 12">
    <location>
        <begin position="379"/>
        <end position="386"/>
    </location>
    <ligand>
        <name>ATP</name>
        <dbReference type="ChEBI" id="CHEBI:30616"/>
    </ligand>
</feature>
<dbReference type="Gene3D" id="2.30.130.40">
    <property type="entry name" value="LON domain-like"/>
    <property type="match status" value="1"/>
</dbReference>
<dbReference type="InterPro" id="IPR003959">
    <property type="entry name" value="ATPase_AAA_core"/>
</dbReference>
<accession>B9XSI5</accession>
<evidence type="ECO:0000259" key="16">
    <source>
        <dbReference type="PROSITE" id="PS51787"/>
    </source>
</evidence>
<dbReference type="GO" id="GO:0034605">
    <property type="term" value="P:cellular response to heat"/>
    <property type="evidence" value="ECO:0007669"/>
    <property type="project" value="UniProtKB-UniRule"/>
</dbReference>
<dbReference type="SUPFAM" id="SSF52540">
    <property type="entry name" value="P-loop containing nucleoside triphosphate hydrolases"/>
    <property type="match status" value="1"/>
</dbReference>
<dbReference type="GO" id="GO:0043565">
    <property type="term" value="F:sequence-specific DNA binding"/>
    <property type="evidence" value="ECO:0007669"/>
    <property type="project" value="UniProtKB-UniRule"/>
</dbReference>
<evidence type="ECO:0000256" key="5">
    <source>
        <dbReference type="ARBA" id="ARBA00022801"/>
    </source>
</evidence>
<dbReference type="InterPro" id="IPR027543">
    <property type="entry name" value="Lon_bac"/>
</dbReference>
<dbReference type="PROSITE" id="PS51786">
    <property type="entry name" value="LON_PROTEOLYTIC"/>
    <property type="match status" value="1"/>
</dbReference>
<dbReference type="InterPro" id="IPR027065">
    <property type="entry name" value="Lon_Prtase"/>
</dbReference>
<dbReference type="GO" id="GO:0006515">
    <property type="term" value="P:protein quality control for misfolded or incompletely synthesized proteins"/>
    <property type="evidence" value="ECO:0007669"/>
    <property type="project" value="UniProtKB-UniRule"/>
</dbReference>